<dbReference type="SUPFAM" id="SSF48256">
    <property type="entry name" value="Citrate synthase"/>
    <property type="match status" value="2"/>
</dbReference>
<evidence type="ECO:0000256" key="2">
    <source>
        <dbReference type="ARBA" id="ARBA00022679"/>
    </source>
</evidence>
<dbReference type="InterPro" id="IPR016143">
    <property type="entry name" value="Citrate_synth-like_sm_a-sub"/>
</dbReference>
<evidence type="ECO:0000256" key="3">
    <source>
        <dbReference type="PIRNR" id="PIRNR001369"/>
    </source>
</evidence>
<dbReference type="InterPro" id="IPR019810">
    <property type="entry name" value="Citrate_synthase_AS"/>
</dbReference>
<sequence>MAAARRLCDVPNLAEVTLSGVDPATGETIEVKMPLVRGSAGAPCIDVTKLHAATGLYTLDPGFTATSSCRSSITYIDGPKGVLLHRGYAIGELAARSSFLEVCYLLLNGRLPASEKRLKKFEVEVVRRMTVHERLKAFMTGFPDGAHPMAVMVGTVGALSAFYHRGDVRAMDDAARALAAVRVVAKLPTIAAMAYRHSVGLPYVGPRAGKSVAANLLHMCFASPLDCGDWVQPSAVFEKALDVFLLLHADHEQNASTSTVRLAASSEANPFACVASGIASLWGPMHGGANEACIRMLREIGDASRIPEFLARAKDKADPFKLMGFGHRVYRNLDPRAKEMRTLALACIEEYERQHADEQDPDSYVTANVPVGGFKKGTTAFGEHRAATLSETDAAPAGASEEVELRTLFKLAEELERQALADDYFVTRKLFPNVDFYSGLALTAMGIPTSLFTCLFAVGRGVGWIAQWKEAMEDPGRKISRPRQVYVGELARPYQDYRERASSSPRLLRSFTDSTHSIPYNYGVGHQS</sequence>
<dbReference type="EMBL" id="JBBJCI010000033">
    <property type="protein sequence ID" value="KAK7253913.1"/>
    <property type="molecule type" value="Genomic_DNA"/>
</dbReference>
<keyword evidence="6" id="KW-1185">Reference proteome</keyword>
<dbReference type="Gene3D" id="1.10.580.10">
    <property type="entry name" value="Citrate Synthase, domain 1"/>
    <property type="match status" value="2"/>
</dbReference>
<dbReference type="PANTHER" id="PTHR42871">
    <property type="entry name" value="CITRATE SYNTHASE"/>
    <property type="match status" value="1"/>
</dbReference>
<accession>A0ABR1GDR7</accession>
<dbReference type="InterPro" id="IPR024176">
    <property type="entry name" value="Citrate_synthase_bac-typ"/>
</dbReference>
<dbReference type="InterPro" id="IPR036969">
    <property type="entry name" value="Citrate_synthase_sf"/>
</dbReference>
<dbReference type="Gene3D" id="2.20.28.60">
    <property type="match status" value="1"/>
</dbReference>
<dbReference type="Proteomes" id="UP001363151">
    <property type="component" value="Unassembled WGS sequence"/>
</dbReference>
<comment type="similarity">
    <text evidence="1 3 4">Belongs to the citrate synthase family.</text>
</comment>
<dbReference type="PRINTS" id="PR00143">
    <property type="entry name" value="CITRTSNTHASE"/>
</dbReference>
<reference evidence="5 6" key="1">
    <citation type="submission" date="2024-03" db="EMBL/GenBank/DDBJ databases">
        <title>Aureococcus anophagefferens CCMP1851 and Kratosvirus quantuckense: Draft genome of a second virus-susceptible host strain in the model system.</title>
        <authorList>
            <person name="Chase E."/>
            <person name="Truchon A.R."/>
            <person name="Schepens W."/>
            <person name="Wilhelm S.W."/>
        </authorList>
    </citation>
    <scope>NUCLEOTIDE SEQUENCE [LARGE SCALE GENOMIC DNA]</scope>
    <source>
        <strain evidence="5 6">CCMP1851</strain>
    </source>
</reference>
<evidence type="ECO:0000256" key="4">
    <source>
        <dbReference type="RuleBase" id="RU000441"/>
    </source>
</evidence>
<name>A0ABR1GDR7_AURAN</name>
<dbReference type="PIRSF" id="PIRSF001369">
    <property type="entry name" value="Citrate_synth"/>
    <property type="match status" value="1"/>
</dbReference>
<evidence type="ECO:0000313" key="5">
    <source>
        <dbReference type="EMBL" id="KAK7253913.1"/>
    </source>
</evidence>
<dbReference type="Pfam" id="PF00285">
    <property type="entry name" value="Citrate_synt"/>
    <property type="match status" value="2"/>
</dbReference>
<protein>
    <recommendedName>
        <fullName evidence="3 4">Citrate synthase</fullName>
    </recommendedName>
</protein>
<keyword evidence="2 3" id="KW-0808">Transferase</keyword>
<dbReference type="InterPro" id="IPR002020">
    <property type="entry name" value="Citrate_synthase"/>
</dbReference>
<evidence type="ECO:0000256" key="1">
    <source>
        <dbReference type="ARBA" id="ARBA00010566"/>
    </source>
</evidence>
<dbReference type="PROSITE" id="PS00480">
    <property type="entry name" value="CITRATE_SYNTHASE"/>
    <property type="match status" value="1"/>
</dbReference>
<organism evidence="5 6">
    <name type="scientific">Aureococcus anophagefferens</name>
    <name type="common">Harmful bloom alga</name>
    <dbReference type="NCBI Taxonomy" id="44056"/>
    <lineage>
        <taxon>Eukaryota</taxon>
        <taxon>Sar</taxon>
        <taxon>Stramenopiles</taxon>
        <taxon>Ochrophyta</taxon>
        <taxon>Pelagophyceae</taxon>
        <taxon>Pelagomonadales</taxon>
        <taxon>Pelagomonadaceae</taxon>
        <taxon>Aureococcus</taxon>
    </lineage>
</organism>
<dbReference type="InterPro" id="IPR016142">
    <property type="entry name" value="Citrate_synth-like_lrg_a-sub"/>
</dbReference>
<comment type="caution">
    <text evidence="5">The sequence shown here is derived from an EMBL/GenBank/DDBJ whole genome shotgun (WGS) entry which is preliminary data.</text>
</comment>
<proteinExistence type="inferred from homology"/>
<dbReference type="PANTHER" id="PTHR42871:SF1">
    <property type="entry name" value="CITRATE SYNTHASE"/>
    <property type="match status" value="1"/>
</dbReference>
<gene>
    <name evidence="5" type="ORF">SO694_00003419</name>
</gene>
<evidence type="ECO:0000313" key="6">
    <source>
        <dbReference type="Proteomes" id="UP001363151"/>
    </source>
</evidence>
<dbReference type="Gene3D" id="1.10.230.10">
    <property type="entry name" value="Cytochrome P450-Terp, domain 2"/>
    <property type="match status" value="2"/>
</dbReference>